<evidence type="ECO:0000256" key="2">
    <source>
        <dbReference type="SAM" id="MobiDB-lite"/>
    </source>
</evidence>
<feature type="domain" description="NAD(+)--protein-arginine ADP-ribosyltransferase Tre1-like N-terminal" evidence="5">
    <location>
        <begin position="67"/>
        <end position="254"/>
    </location>
</feature>
<evidence type="ECO:0000313" key="7">
    <source>
        <dbReference type="EMBL" id="NHZ90439.1"/>
    </source>
</evidence>
<feature type="transmembrane region" description="Helical" evidence="3">
    <location>
        <begin position="136"/>
        <end position="157"/>
    </location>
</feature>
<protein>
    <submittedName>
        <fullName evidence="7">Type IV secretion protein Rhs</fullName>
    </submittedName>
</protein>
<reference evidence="7 8" key="1">
    <citation type="submission" date="2019-10" db="EMBL/GenBank/DDBJ databases">
        <title>Taxonomy of Antarctic Massilia spp.: description of Massilia rubra sp. nov., Massilia aquatica sp. nov., Massilia mucilaginosa sp. nov., Massilia frigida sp. nov. isolated from streams, lakes and regoliths.</title>
        <authorList>
            <person name="Holochova P."/>
            <person name="Sedlacek I."/>
            <person name="Kralova S."/>
            <person name="Maslanova I."/>
            <person name="Busse H.-J."/>
            <person name="Stankova E."/>
            <person name="Vrbovska V."/>
            <person name="Kovarovic V."/>
            <person name="Bartak M."/>
            <person name="Svec P."/>
            <person name="Pantucek R."/>
        </authorList>
    </citation>
    <scope>NUCLEOTIDE SEQUENCE [LARGE SCALE GENOMIC DNA]</scope>
    <source>
        <strain evidence="7 8">CCM 8733</strain>
    </source>
</reference>
<evidence type="ECO:0000256" key="3">
    <source>
        <dbReference type="SAM" id="Phobius"/>
    </source>
</evidence>
<dbReference type="Pfam" id="PF21724">
    <property type="entry name" value="DUF6861"/>
    <property type="match status" value="1"/>
</dbReference>
<dbReference type="RefSeq" id="WP_166876733.1">
    <property type="nucleotide sequence ID" value="NZ_WHJH01000016.1"/>
</dbReference>
<feature type="compositionally biased region" description="Low complexity" evidence="2">
    <location>
        <begin position="276"/>
        <end position="311"/>
    </location>
</feature>
<dbReference type="InterPro" id="IPR022385">
    <property type="entry name" value="Rhs_assc_core"/>
</dbReference>
<dbReference type="InterPro" id="IPR045351">
    <property type="entry name" value="DUF6531"/>
</dbReference>
<name>A0ABX0NUM2_9BURK</name>
<evidence type="ECO:0000259" key="4">
    <source>
        <dbReference type="Pfam" id="PF20148"/>
    </source>
</evidence>
<comment type="caution">
    <text evidence="7">The sequence shown here is derived from an EMBL/GenBank/DDBJ whole genome shotgun (WGS) entry which is preliminary data.</text>
</comment>
<keyword evidence="3" id="KW-0812">Transmembrane</keyword>
<dbReference type="PANTHER" id="PTHR32305">
    <property type="match status" value="1"/>
</dbReference>
<dbReference type="Pfam" id="PF05593">
    <property type="entry name" value="RHS_repeat"/>
    <property type="match status" value="3"/>
</dbReference>
<dbReference type="Pfam" id="PF25023">
    <property type="entry name" value="TEN_YD-shell"/>
    <property type="match status" value="2"/>
</dbReference>
<organism evidence="7 8">
    <name type="scientific">Massilia mucilaginosa</name>
    <dbReference type="NCBI Taxonomy" id="2609282"/>
    <lineage>
        <taxon>Bacteria</taxon>
        <taxon>Pseudomonadati</taxon>
        <taxon>Pseudomonadota</taxon>
        <taxon>Betaproteobacteria</taxon>
        <taxon>Burkholderiales</taxon>
        <taxon>Oxalobacteraceae</taxon>
        <taxon>Telluria group</taxon>
        <taxon>Massilia</taxon>
    </lineage>
</organism>
<dbReference type="InterPro" id="IPR050708">
    <property type="entry name" value="T6SS_VgrG/RHS"/>
</dbReference>
<sequence>MASTNTLSSFTDISAALSRMEKQYKTAGAAALQDVENRMQRFARVHSLPSMRELAQHTKATSCAYAVHEALDASNRRMGEMLIKQVDGLDFSTILAALWEGTKETALFIGGGAVLGAAVGGGLGALAAGVGAVPGAVIGAALGMEIAAAVLLVMGLAEMVESLIATVPEMCRKMIQGFALAWRAGLLPHNATAQYHQLITASAQAFAEGKVLLVIAVMSGVSIFLAKKDLTKAMRVLRESKLGAPVANWVKLNEAKIGNSPAFKPRSTAGQVGLSKAPSAPAVKAPAPAPAPVKTAPPAKASAPAKAPTPKGKGKDKFEFEGEAEEACPDCEPKIGKPVSPSSGAKILKGPGERDFVLPAPLPLVWQRSYSSRQRQAGWMGQGWSTPLSLALQVDDDSVVVLDSFVRNITFSLPRVGQSLYSPSEKITLLRTGQRSFELSNANGARDLFAIPDGGHDIARLVGQMDANGNRISISYNKRQLPEQVEDGAGNLFTLAFEDHRAYPRLRSISVQGEGVDEPQLLVQYAYDDAGNLSQVSNGAGAITRQFAYRNHVMVEHSQPGGLVSRYEYDDYTASGRVTRNWTNSGQSWNLRYLPQETIVTDNLGREERYRFDHQRRMIGIVNAVGGVTTRQLDAHGNVLHVTNAGGRTTSYRYDGRSRVVRVESGGHGTGIVYDERFDKPALITDALGAATLLRYDDNGNLASVTDALGQKTSYQYDALGLPVRVLDAAGGVKRLAYNRAAQLISYTDCSNNSTYFSYDDSGRLVRATDAAGNATSYSYDRLGRMAAATSPDGATVRYEYDAFGRLVANVDAAGNRTSYVLNSEGKPVKRVDARGGVLEYRYDDAQRIAELINENGDAHRFVYDARDRLVEETAFDAQLTRYRYDDNGLVVVKEEYGSAERSEYTRIDTHYSRDSAGQLIEKIVSRANGAASAEQIRVRYGYDALGRLTQAVNAAAEVTLQYDALGQLVGERTRTREHTSALHHAYDELGNRIQTTLPDGRVLNNLFYGSGHLHQINIDGEVITDIERDRLHRATSRTQGALTTALAYDPVGRLLAQVAAYMDVGQGAEAVIARHYQYDDAGNLLAIDDQRNGLKTYSYDVIGRIMTAVQPNLEERFAFDPAHNLLDATVGAAGRVEGNRVKVFEDKRYDYDAHGNLTEKLSGKHTRLRLEWNAAHQLVKSETTRNAHEAQPTVQKVKYAYDPFGRRIAKKDAFGTTRFVWDGNRLLSEARGEWERTYVYEPGSFVPLAQLDTVTGQDAGTGCKVHYIHTDHLGTPNEVTDQNGELTWAVAYKAWGNVLRRVDVAAEADQSHAALAQVQPIRFQGQYHDSETGLHYNRFRYYDADCGRFVSLDPIGLSGGHNTYQYAPNPVSWIDPYGLSAEGCNCTVYWHEIEGSPLGHYSIEITSDGNTIHSHQAGGTGERTRPTIDFTDTPDASKSAPFVLRDPASAQRDQKARLERTGPVYDPKTQSCVTYVCKLLKSGGVDVPEGALRQLRFLQDRLE</sequence>
<dbReference type="Gene3D" id="2.180.10.10">
    <property type="entry name" value="RHS repeat-associated core"/>
    <property type="match status" value="3"/>
</dbReference>
<feature type="transmembrane region" description="Helical" evidence="3">
    <location>
        <begin position="106"/>
        <end position="130"/>
    </location>
</feature>
<dbReference type="EMBL" id="WHJH01000016">
    <property type="protein sequence ID" value="NHZ90439.1"/>
    <property type="molecule type" value="Genomic_DNA"/>
</dbReference>
<feature type="domain" description="Teneurin-like YD-shell" evidence="6">
    <location>
        <begin position="839"/>
        <end position="1018"/>
    </location>
</feature>
<keyword evidence="3" id="KW-0472">Membrane</keyword>
<gene>
    <name evidence="7" type="ORF">F2P45_15635</name>
</gene>
<dbReference type="InterPro" id="IPR006530">
    <property type="entry name" value="YD"/>
</dbReference>
<dbReference type="NCBIfam" id="TIGR01643">
    <property type="entry name" value="YD_repeat_2x"/>
    <property type="match status" value="8"/>
</dbReference>
<dbReference type="InterPro" id="IPR031325">
    <property type="entry name" value="RHS_repeat"/>
</dbReference>
<dbReference type="NCBIfam" id="TIGR03696">
    <property type="entry name" value="Rhs_assc_core"/>
    <property type="match status" value="1"/>
</dbReference>
<dbReference type="Pfam" id="PF20148">
    <property type="entry name" value="DUF6531"/>
    <property type="match status" value="1"/>
</dbReference>
<keyword evidence="1" id="KW-0677">Repeat</keyword>
<dbReference type="Proteomes" id="UP000609726">
    <property type="component" value="Unassembled WGS sequence"/>
</dbReference>
<keyword evidence="3" id="KW-1133">Transmembrane helix</keyword>
<feature type="domain" description="DUF6531" evidence="4">
    <location>
        <begin position="336"/>
        <end position="411"/>
    </location>
</feature>
<accession>A0ABX0NUM2</accession>
<dbReference type="InterPro" id="IPR056823">
    <property type="entry name" value="TEN-like_YD-shell"/>
</dbReference>
<proteinExistence type="predicted"/>
<evidence type="ECO:0000313" key="8">
    <source>
        <dbReference type="Proteomes" id="UP000609726"/>
    </source>
</evidence>
<evidence type="ECO:0000259" key="5">
    <source>
        <dbReference type="Pfam" id="PF21724"/>
    </source>
</evidence>
<evidence type="ECO:0000256" key="1">
    <source>
        <dbReference type="ARBA" id="ARBA00022737"/>
    </source>
</evidence>
<feature type="domain" description="Teneurin-like YD-shell" evidence="6">
    <location>
        <begin position="1096"/>
        <end position="1354"/>
    </location>
</feature>
<feature type="region of interest" description="Disordered" evidence="2">
    <location>
        <begin position="260"/>
        <end position="316"/>
    </location>
</feature>
<dbReference type="SUPFAM" id="SSF63829">
    <property type="entry name" value="Calcium-dependent phosphotriesterase"/>
    <property type="match status" value="1"/>
</dbReference>
<dbReference type="InterPro" id="IPR049195">
    <property type="entry name" value="Tre1-like_N"/>
</dbReference>
<evidence type="ECO:0000259" key="6">
    <source>
        <dbReference type="Pfam" id="PF25023"/>
    </source>
</evidence>
<dbReference type="PANTHER" id="PTHR32305:SF15">
    <property type="entry name" value="PROTEIN RHSA-RELATED"/>
    <property type="match status" value="1"/>
</dbReference>
<keyword evidence="8" id="KW-1185">Reference proteome</keyword>